<keyword evidence="1" id="KW-0147">Chitin-binding</keyword>
<dbReference type="EMBL" id="JAUIQD010000008">
    <property type="protein sequence ID" value="KAK3341956.1"/>
    <property type="molecule type" value="Genomic_DNA"/>
</dbReference>
<dbReference type="GO" id="GO:0008061">
    <property type="term" value="F:chitin binding"/>
    <property type="evidence" value="ECO:0007669"/>
    <property type="project" value="UniProtKB-KW"/>
</dbReference>
<feature type="domain" description="LysM" evidence="5">
    <location>
        <begin position="713"/>
        <end position="760"/>
    </location>
</feature>
<dbReference type="AlphaFoldDB" id="A0AAJ0H792"/>
<evidence type="ECO:0000256" key="3">
    <source>
        <dbReference type="ARBA" id="ARBA00044955"/>
    </source>
</evidence>
<dbReference type="Gene3D" id="3.10.350.10">
    <property type="entry name" value="LysM domain"/>
    <property type="match status" value="5"/>
</dbReference>
<dbReference type="InterPro" id="IPR018392">
    <property type="entry name" value="LysM"/>
</dbReference>
<gene>
    <name evidence="6" type="ORF">B0T25DRAFT_511429</name>
</gene>
<organism evidence="6 7">
    <name type="scientific">Lasiosphaeria hispida</name>
    <dbReference type="NCBI Taxonomy" id="260671"/>
    <lineage>
        <taxon>Eukaryota</taxon>
        <taxon>Fungi</taxon>
        <taxon>Dikarya</taxon>
        <taxon>Ascomycota</taxon>
        <taxon>Pezizomycotina</taxon>
        <taxon>Sordariomycetes</taxon>
        <taxon>Sordariomycetidae</taxon>
        <taxon>Sordariales</taxon>
        <taxon>Lasiosphaeriaceae</taxon>
        <taxon>Lasiosphaeria</taxon>
    </lineage>
</organism>
<evidence type="ECO:0000313" key="6">
    <source>
        <dbReference type="EMBL" id="KAK3341956.1"/>
    </source>
</evidence>
<name>A0AAJ0H792_9PEZI</name>
<feature type="domain" description="LysM" evidence="5">
    <location>
        <begin position="343"/>
        <end position="389"/>
    </location>
</feature>
<protein>
    <submittedName>
        <fullName evidence="6">LysM domain-containing protein</fullName>
    </submittedName>
</protein>
<dbReference type="PROSITE" id="PS51782">
    <property type="entry name" value="LYSM"/>
    <property type="match status" value="5"/>
</dbReference>
<dbReference type="Proteomes" id="UP001275084">
    <property type="component" value="Unassembled WGS sequence"/>
</dbReference>
<dbReference type="Pfam" id="PF01476">
    <property type="entry name" value="LysM"/>
    <property type="match status" value="2"/>
</dbReference>
<comment type="similarity">
    <text evidence="3">Belongs to the secreted LysM effector family.</text>
</comment>
<feature type="region of interest" description="Disordered" evidence="4">
    <location>
        <begin position="677"/>
        <end position="710"/>
    </location>
</feature>
<evidence type="ECO:0000256" key="2">
    <source>
        <dbReference type="ARBA" id="ARBA00023026"/>
    </source>
</evidence>
<feature type="domain" description="LysM" evidence="5">
    <location>
        <begin position="293"/>
        <end position="338"/>
    </location>
</feature>
<sequence>MADCLLHDRPLGWNLTKRHPLILALCPYTRFVESIRSEPEQHHPNPLIDSSSAAMSLALYCPRSWRLAAIRFLYVFILCCAWQTALAAQFLSNDTAPENLSAGCLSALTAEISSCNALVGQFWTGYYYDQSMLIDSCTSQCETALATYESSVVSACGDDTWSGYDDEGGASLALIPSVMRYNYALTCLQDSGRWCNVVAGIAARIADPGGNFLPDVVANGTAAPSECDLCFVKALRMQAAVPYFDGPAIVSASIYESKTSSCNIANMPRTTSTIPVTITSAPLPTETPSCEGTTYTIQAGDTCHSISLAQGIGTAWLLIDNSLPAWCDKFPTSGTLCLENKCDVVTVPANATCHSIAKSANITEVQLKAWNVVLNAGCYNIEKMQGYQLCVSPPGDEYVDPTPPEPVTTPAPAPTDLAEGTNSRCARFYQVQPDEYCNLIVMRFGISLADFYFLNPGINENCTNLFALESYCVEPFGDINTYSGRPGVKPTVTVSLPFTTLTPVATAPTSTGPIADLPTPLPLAQGSSDDCFLYFNGSSIQDATILTDTDWGNLCQYAAALFSVSNAELALWNPSLPNITSSSCTFDTALRYCGRRYEQEPLAGPIDKGVEFPIRDGAIESCLQWGDVPSDWVCDDVLFYFDLTLAQFYEYNPAVGADCSGLWTEMAYCIRDADYTSPSTTTTTSSATSTTTSSTTTGPPGPTHTGQPPSCNKWHVVATDDTCSTVATEYGLSLSQFLALNPAVSSDCSINFWLGSAYCVGTSQTTTSTTTSATTTTSSSSAYCVGVRAVAVPSPPFVQEGNAIIGCSAYAQAQPGDWCSAFAERCEISLTQLYAWNSVLAAEGGCDTGFWSGYWYCVGF</sequence>
<dbReference type="InterPro" id="IPR052210">
    <property type="entry name" value="LysM1-like"/>
</dbReference>
<keyword evidence="7" id="KW-1185">Reference proteome</keyword>
<proteinExistence type="inferred from homology"/>
<reference evidence="6" key="1">
    <citation type="journal article" date="2023" name="Mol. Phylogenet. Evol.">
        <title>Genome-scale phylogeny and comparative genomics of the fungal order Sordariales.</title>
        <authorList>
            <person name="Hensen N."/>
            <person name="Bonometti L."/>
            <person name="Westerberg I."/>
            <person name="Brannstrom I.O."/>
            <person name="Guillou S."/>
            <person name="Cros-Aarteil S."/>
            <person name="Calhoun S."/>
            <person name="Haridas S."/>
            <person name="Kuo A."/>
            <person name="Mondo S."/>
            <person name="Pangilinan J."/>
            <person name="Riley R."/>
            <person name="LaButti K."/>
            <person name="Andreopoulos B."/>
            <person name="Lipzen A."/>
            <person name="Chen C."/>
            <person name="Yan M."/>
            <person name="Daum C."/>
            <person name="Ng V."/>
            <person name="Clum A."/>
            <person name="Steindorff A."/>
            <person name="Ohm R.A."/>
            <person name="Martin F."/>
            <person name="Silar P."/>
            <person name="Natvig D.O."/>
            <person name="Lalanne C."/>
            <person name="Gautier V."/>
            <person name="Ament-Velasquez S.L."/>
            <person name="Kruys A."/>
            <person name="Hutchinson M.I."/>
            <person name="Powell A.J."/>
            <person name="Barry K."/>
            <person name="Miller A.N."/>
            <person name="Grigoriev I.V."/>
            <person name="Debuchy R."/>
            <person name="Gladieux P."/>
            <person name="Hiltunen Thoren M."/>
            <person name="Johannesson H."/>
        </authorList>
    </citation>
    <scope>NUCLEOTIDE SEQUENCE</scope>
    <source>
        <strain evidence="6">CBS 955.72</strain>
    </source>
</reference>
<evidence type="ECO:0000256" key="4">
    <source>
        <dbReference type="SAM" id="MobiDB-lite"/>
    </source>
</evidence>
<keyword evidence="2" id="KW-0843">Virulence</keyword>
<evidence type="ECO:0000256" key="1">
    <source>
        <dbReference type="ARBA" id="ARBA00022669"/>
    </source>
</evidence>
<reference evidence="6" key="2">
    <citation type="submission" date="2023-06" db="EMBL/GenBank/DDBJ databases">
        <authorList>
            <consortium name="Lawrence Berkeley National Laboratory"/>
            <person name="Haridas S."/>
            <person name="Hensen N."/>
            <person name="Bonometti L."/>
            <person name="Westerberg I."/>
            <person name="Brannstrom I.O."/>
            <person name="Guillou S."/>
            <person name="Cros-Aarteil S."/>
            <person name="Calhoun S."/>
            <person name="Kuo A."/>
            <person name="Mondo S."/>
            <person name="Pangilinan J."/>
            <person name="Riley R."/>
            <person name="Labutti K."/>
            <person name="Andreopoulos B."/>
            <person name="Lipzen A."/>
            <person name="Chen C."/>
            <person name="Yanf M."/>
            <person name="Daum C."/>
            <person name="Ng V."/>
            <person name="Clum A."/>
            <person name="Steindorff A."/>
            <person name="Ohm R."/>
            <person name="Martin F."/>
            <person name="Silar P."/>
            <person name="Natvig D."/>
            <person name="Lalanne C."/>
            <person name="Gautier V."/>
            <person name="Ament-Velasquez S.L."/>
            <person name="Kruys A."/>
            <person name="Hutchinson M.I."/>
            <person name="Powell A.J."/>
            <person name="Barry K."/>
            <person name="Miller A.N."/>
            <person name="Grigoriev I.V."/>
            <person name="Debuchy R."/>
            <person name="Gladieux P."/>
            <person name="Thoren M.H."/>
            <person name="Johannesson H."/>
        </authorList>
    </citation>
    <scope>NUCLEOTIDE SEQUENCE</scope>
    <source>
        <strain evidence="6">CBS 955.72</strain>
    </source>
</reference>
<feature type="domain" description="LysM" evidence="5">
    <location>
        <begin position="427"/>
        <end position="473"/>
    </location>
</feature>
<evidence type="ECO:0000259" key="5">
    <source>
        <dbReference type="PROSITE" id="PS51782"/>
    </source>
</evidence>
<evidence type="ECO:0000313" key="7">
    <source>
        <dbReference type="Proteomes" id="UP001275084"/>
    </source>
</evidence>
<dbReference type="PANTHER" id="PTHR34997">
    <property type="entry name" value="AM15"/>
    <property type="match status" value="1"/>
</dbReference>
<dbReference type="SUPFAM" id="SSF54106">
    <property type="entry name" value="LysM domain"/>
    <property type="match status" value="1"/>
</dbReference>
<dbReference type="InterPro" id="IPR036779">
    <property type="entry name" value="LysM_dom_sf"/>
</dbReference>
<dbReference type="CDD" id="cd00118">
    <property type="entry name" value="LysM"/>
    <property type="match status" value="4"/>
</dbReference>
<dbReference type="PANTHER" id="PTHR34997:SF21">
    <property type="entry name" value="LYSM DOMAIN-CONTAINING PROTEIN"/>
    <property type="match status" value="1"/>
</dbReference>
<dbReference type="SMART" id="SM00257">
    <property type="entry name" value="LysM"/>
    <property type="match status" value="3"/>
</dbReference>
<feature type="domain" description="LysM" evidence="5">
    <location>
        <begin position="809"/>
        <end position="858"/>
    </location>
</feature>
<comment type="caution">
    <text evidence="6">The sequence shown here is derived from an EMBL/GenBank/DDBJ whole genome shotgun (WGS) entry which is preliminary data.</text>
</comment>
<accession>A0AAJ0H792</accession>